<comment type="caution">
    <text evidence="1">The sequence shown here is derived from an EMBL/GenBank/DDBJ whole genome shotgun (WGS) entry which is preliminary data.</text>
</comment>
<reference evidence="1 2" key="1">
    <citation type="submission" date="2014-09" db="EMBL/GenBank/DDBJ databases">
        <title>Sporocytophaga myxococcoides PG-01 genome sequencing.</title>
        <authorList>
            <person name="Liu L."/>
            <person name="Gao P.J."/>
            <person name="Chen G.J."/>
            <person name="Wang L.S."/>
        </authorList>
    </citation>
    <scope>NUCLEOTIDE SEQUENCE [LARGE SCALE GENOMIC DNA]</scope>
    <source>
        <strain evidence="1 2">PG-01</strain>
    </source>
</reference>
<proteinExistence type="predicted"/>
<name>A0A098L954_9BACT</name>
<accession>A0A098L954</accession>
<evidence type="ECO:0000313" key="2">
    <source>
        <dbReference type="Proteomes" id="UP000030185"/>
    </source>
</evidence>
<dbReference type="EMBL" id="BBLT01000001">
    <property type="protein sequence ID" value="GAL83122.1"/>
    <property type="molecule type" value="Genomic_DNA"/>
</dbReference>
<organism evidence="1 2">
    <name type="scientific">Sporocytophaga myxococcoides</name>
    <dbReference type="NCBI Taxonomy" id="153721"/>
    <lineage>
        <taxon>Bacteria</taxon>
        <taxon>Pseudomonadati</taxon>
        <taxon>Bacteroidota</taxon>
        <taxon>Cytophagia</taxon>
        <taxon>Cytophagales</taxon>
        <taxon>Cytophagaceae</taxon>
        <taxon>Sporocytophaga</taxon>
    </lineage>
</organism>
<protein>
    <submittedName>
        <fullName evidence="1">Uncharacterized protein</fullName>
    </submittedName>
</protein>
<dbReference type="AlphaFoldDB" id="A0A098L954"/>
<keyword evidence="2" id="KW-1185">Reference proteome</keyword>
<sequence length="57" mass="6388">MVKGQSVALAHTVAPYFSKSMKQQQETHYQYVSAPRTVSATDGIIRSLYNQNILCNL</sequence>
<gene>
    <name evidence="1" type="ORF">MYP_348</name>
</gene>
<dbReference type="Proteomes" id="UP000030185">
    <property type="component" value="Unassembled WGS sequence"/>
</dbReference>
<evidence type="ECO:0000313" key="1">
    <source>
        <dbReference type="EMBL" id="GAL83122.1"/>
    </source>
</evidence>